<evidence type="ECO:0000313" key="1">
    <source>
        <dbReference type="EMBL" id="SVE56543.1"/>
    </source>
</evidence>
<sequence length="26" mass="3215">YGWHDIFRKSRCYNIGKIRLGKSFRL</sequence>
<protein>
    <submittedName>
        <fullName evidence="1">Uncharacterized protein</fullName>
    </submittedName>
</protein>
<feature type="non-terminal residue" evidence="1">
    <location>
        <position position="1"/>
    </location>
</feature>
<feature type="non-terminal residue" evidence="1">
    <location>
        <position position="26"/>
    </location>
</feature>
<name>A0A383EJB0_9ZZZZ</name>
<organism evidence="1">
    <name type="scientific">marine metagenome</name>
    <dbReference type="NCBI Taxonomy" id="408172"/>
    <lineage>
        <taxon>unclassified sequences</taxon>
        <taxon>metagenomes</taxon>
        <taxon>ecological metagenomes</taxon>
    </lineage>
</organism>
<gene>
    <name evidence="1" type="ORF">METZ01_LOCUS509397</name>
</gene>
<proteinExistence type="predicted"/>
<accession>A0A383EJB0</accession>
<reference evidence="1" key="1">
    <citation type="submission" date="2018-05" db="EMBL/GenBank/DDBJ databases">
        <authorList>
            <person name="Lanie J.A."/>
            <person name="Ng W.-L."/>
            <person name="Kazmierczak K.M."/>
            <person name="Andrzejewski T.M."/>
            <person name="Davidsen T.M."/>
            <person name="Wayne K.J."/>
            <person name="Tettelin H."/>
            <person name="Glass J.I."/>
            <person name="Rusch D."/>
            <person name="Podicherti R."/>
            <person name="Tsui H.-C.T."/>
            <person name="Winkler M.E."/>
        </authorList>
    </citation>
    <scope>NUCLEOTIDE SEQUENCE</scope>
</reference>
<dbReference type="AlphaFoldDB" id="A0A383EJB0"/>
<dbReference type="EMBL" id="UINC01226169">
    <property type="protein sequence ID" value="SVE56543.1"/>
    <property type="molecule type" value="Genomic_DNA"/>
</dbReference>